<dbReference type="Proteomes" id="UP000824106">
    <property type="component" value="Unassembled WGS sequence"/>
</dbReference>
<comment type="caution">
    <text evidence="9">The sequence shown here is derived from an EMBL/GenBank/DDBJ whole genome shotgun (WGS) entry which is preliminary data.</text>
</comment>
<dbReference type="FunFam" id="3.40.50.300:FF:001363">
    <property type="entry name" value="ATP-dependent DNA helicase RecQ"/>
    <property type="match status" value="1"/>
</dbReference>
<dbReference type="SUPFAM" id="SSF52540">
    <property type="entry name" value="P-loop containing nucleoside triphosphate hydrolases"/>
    <property type="match status" value="1"/>
</dbReference>
<dbReference type="GO" id="GO:0005524">
    <property type="term" value="F:ATP binding"/>
    <property type="evidence" value="ECO:0007669"/>
    <property type="project" value="UniProtKB-KW"/>
</dbReference>
<evidence type="ECO:0000256" key="6">
    <source>
        <dbReference type="ARBA" id="ARBA00044550"/>
    </source>
</evidence>
<name>A0A9D2JY98_9LACT</name>
<dbReference type="GO" id="GO:0006281">
    <property type="term" value="P:DNA repair"/>
    <property type="evidence" value="ECO:0007669"/>
    <property type="project" value="TreeGrafter"/>
</dbReference>
<dbReference type="PANTHER" id="PTHR13710:SF84">
    <property type="entry name" value="ATP-DEPENDENT DNA HELICASE RECS-RELATED"/>
    <property type="match status" value="1"/>
</dbReference>
<dbReference type="Pfam" id="PF16124">
    <property type="entry name" value="RecQ_Zn_bind"/>
    <property type="match status" value="1"/>
</dbReference>
<protein>
    <recommendedName>
        <fullName evidence="5">ATP-dependent DNA helicase RecQ</fullName>
    </recommendedName>
    <alternativeName>
        <fullName evidence="6">DNA 3'-5' helicase RecQ</fullName>
    </alternativeName>
</protein>
<gene>
    <name evidence="9" type="ORF">H9808_04860</name>
</gene>
<dbReference type="GO" id="GO:0030894">
    <property type="term" value="C:replisome"/>
    <property type="evidence" value="ECO:0007669"/>
    <property type="project" value="TreeGrafter"/>
</dbReference>
<dbReference type="GO" id="GO:0043590">
    <property type="term" value="C:bacterial nucleoid"/>
    <property type="evidence" value="ECO:0007669"/>
    <property type="project" value="TreeGrafter"/>
</dbReference>
<dbReference type="PANTHER" id="PTHR13710">
    <property type="entry name" value="DNA HELICASE RECQ FAMILY MEMBER"/>
    <property type="match status" value="1"/>
</dbReference>
<dbReference type="InterPro" id="IPR004589">
    <property type="entry name" value="DNA_helicase_ATP-dep_RecQ"/>
</dbReference>
<sequence length="484" mass="55817">MNTQIMDVLHQKFAYPSFRIGQKEAIESVLDKKDTLVMLPTGSGKSLCYQLPAYLMDGVTLIVSPLLSLMQDQVEQLHLKGEKRAVALNSLTSFSERKRIFKQINQYKFIYTSPEMLQNHEVLKVLKKVPIQLFVVDEAHCISHWGTDFRPDYLALASIREKLGAPTTMALTATATKQVRDEIIHFLGLEIKHTNQIIQSVDREEIKFIVEICEGNKNKILIQYLKKMTGPGIIYFTSKKIADDWANGLRNEYGLKASSYHSDLEADDKIKIQQQFLNNRLQIICATSAFGMGFNKEDIRFIVHYHLPSSPEMYLQEVGRASRDGKLGLAILLYQPGDEYIQQRFIESSLPTKEIMTAVYKRQYNQLSAPDSMIKLANYFKDTTNSLNDALEAIEKRKKIKYQQLSFMLQYVYQTGCKRNNLLNYFGENKRNPLNECCSSCGLNQEHIINKLNKEVQPCNQEETMEKILPWQEIYKSLYNNLQD</sequence>
<dbReference type="InterPro" id="IPR001650">
    <property type="entry name" value="Helicase_C-like"/>
</dbReference>
<dbReference type="GO" id="GO:0043138">
    <property type="term" value="F:3'-5' DNA helicase activity"/>
    <property type="evidence" value="ECO:0007669"/>
    <property type="project" value="TreeGrafter"/>
</dbReference>
<dbReference type="PROSITE" id="PS51192">
    <property type="entry name" value="HELICASE_ATP_BIND_1"/>
    <property type="match status" value="1"/>
</dbReference>
<organism evidence="9 10">
    <name type="scientific">Candidatus Atopostipes pullistercoris</name>
    <dbReference type="NCBI Taxonomy" id="2838467"/>
    <lineage>
        <taxon>Bacteria</taxon>
        <taxon>Bacillati</taxon>
        <taxon>Bacillota</taxon>
        <taxon>Bacilli</taxon>
        <taxon>Lactobacillales</taxon>
        <taxon>Carnobacteriaceae</taxon>
        <taxon>Atopostipes</taxon>
    </lineage>
</organism>
<evidence type="ECO:0000256" key="5">
    <source>
        <dbReference type="ARBA" id="ARBA00044535"/>
    </source>
</evidence>
<dbReference type="GO" id="GO:0006310">
    <property type="term" value="P:DNA recombination"/>
    <property type="evidence" value="ECO:0007669"/>
    <property type="project" value="InterPro"/>
</dbReference>
<keyword evidence="1" id="KW-0547">Nucleotide-binding</keyword>
<evidence type="ECO:0000259" key="8">
    <source>
        <dbReference type="PROSITE" id="PS51194"/>
    </source>
</evidence>
<feature type="domain" description="Helicase ATP-binding" evidence="7">
    <location>
        <begin position="26"/>
        <end position="193"/>
    </location>
</feature>
<dbReference type="InterPro" id="IPR011545">
    <property type="entry name" value="DEAD/DEAH_box_helicase_dom"/>
</dbReference>
<proteinExistence type="predicted"/>
<dbReference type="AlphaFoldDB" id="A0A9D2JY98"/>
<dbReference type="Gene3D" id="3.40.50.300">
    <property type="entry name" value="P-loop containing nucleotide triphosphate hydrolases"/>
    <property type="match status" value="2"/>
</dbReference>
<keyword evidence="4" id="KW-0067">ATP-binding</keyword>
<dbReference type="Pfam" id="PF00270">
    <property type="entry name" value="DEAD"/>
    <property type="match status" value="1"/>
</dbReference>
<keyword evidence="2" id="KW-0378">Hydrolase</keyword>
<accession>A0A9D2JY98</accession>
<evidence type="ECO:0000256" key="2">
    <source>
        <dbReference type="ARBA" id="ARBA00022801"/>
    </source>
</evidence>
<keyword evidence="3 9" id="KW-0347">Helicase</keyword>
<dbReference type="CDD" id="cd17920">
    <property type="entry name" value="DEXHc_RecQ"/>
    <property type="match status" value="1"/>
</dbReference>
<dbReference type="GO" id="GO:0016787">
    <property type="term" value="F:hydrolase activity"/>
    <property type="evidence" value="ECO:0007669"/>
    <property type="project" value="UniProtKB-KW"/>
</dbReference>
<dbReference type="GO" id="GO:0009378">
    <property type="term" value="F:four-way junction helicase activity"/>
    <property type="evidence" value="ECO:0007669"/>
    <property type="project" value="TreeGrafter"/>
</dbReference>
<dbReference type="NCBIfam" id="TIGR00614">
    <property type="entry name" value="recQ_fam"/>
    <property type="match status" value="1"/>
</dbReference>
<evidence type="ECO:0000256" key="1">
    <source>
        <dbReference type="ARBA" id="ARBA00022741"/>
    </source>
</evidence>
<evidence type="ECO:0000313" key="9">
    <source>
        <dbReference type="EMBL" id="HIZ71077.1"/>
    </source>
</evidence>
<dbReference type="Pfam" id="PF00271">
    <property type="entry name" value="Helicase_C"/>
    <property type="match status" value="1"/>
</dbReference>
<dbReference type="GO" id="GO:0005737">
    <property type="term" value="C:cytoplasm"/>
    <property type="evidence" value="ECO:0007669"/>
    <property type="project" value="TreeGrafter"/>
</dbReference>
<feature type="domain" description="Helicase C-terminal" evidence="8">
    <location>
        <begin position="220"/>
        <end position="368"/>
    </location>
</feature>
<dbReference type="SMART" id="SM00487">
    <property type="entry name" value="DEXDc"/>
    <property type="match status" value="1"/>
</dbReference>
<dbReference type="InterPro" id="IPR014001">
    <property type="entry name" value="Helicase_ATP-bd"/>
</dbReference>
<evidence type="ECO:0000259" key="7">
    <source>
        <dbReference type="PROSITE" id="PS51192"/>
    </source>
</evidence>
<reference evidence="9" key="2">
    <citation type="submission" date="2021-04" db="EMBL/GenBank/DDBJ databases">
        <authorList>
            <person name="Gilroy R."/>
        </authorList>
    </citation>
    <scope>NUCLEOTIDE SEQUENCE</scope>
    <source>
        <strain evidence="9">CHK169-4300</strain>
    </source>
</reference>
<dbReference type="GO" id="GO:0003676">
    <property type="term" value="F:nucleic acid binding"/>
    <property type="evidence" value="ECO:0007669"/>
    <property type="project" value="InterPro"/>
</dbReference>
<evidence type="ECO:0000256" key="4">
    <source>
        <dbReference type="ARBA" id="ARBA00022840"/>
    </source>
</evidence>
<dbReference type="InterPro" id="IPR032284">
    <property type="entry name" value="RecQ_Zn-bd"/>
</dbReference>
<evidence type="ECO:0000313" key="10">
    <source>
        <dbReference type="Proteomes" id="UP000824106"/>
    </source>
</evidence>
<reference evidence="9" key="1">
    <citation type="journal article" date="2021" name="PeerJ">
        <title>Extensive microbial diversity within the chicken gut microbiome revealed by metagenomics and culture.</title>
        <authorList>
            <person name="Gilroy R."/>
            <person name="Ravi A."/>
            <person name="Getino M."/>
            <person name="Pursley I."/>
            <person name="Horton D.L."/>
            <person name="Alikhan N.F."/>
            <person name="Baker D."/>
            <person name="Gharbi K."/>
            <person name="Hall N."/>
            <person name="Watson M."/>
            <person name="Adriaenssens E.M."/>
            <person name="Foster-Nyarko E."/>
            <person name="Jarju S."/>
            <person name="Secka A."/>
            <person name="Antonio M."/>
            <person name="Oren A."/>
            <person name="Chaudhuri R.R."/>
            <person name="La Ragione R."/>
            <person name="Hildebrand F."/>
            <person name="Pallen M.J."/>
        </authorList>
    </citation>
    <scope>NUCLEOTIDE SEQUENCE</scope>
    <source>
        <strain evidence="9">CHK169-4300</strain>
    </source>
</reference>
<evidence type="ECO:0000256" key="3">
    <source>
        <dbReference type="ARBA" id="ARBA00022806"/>
    </source>
</evidence>
<dbReference type="PROSITE" id="PS51194">
    <property type="entry name" value="HELICASE_CTER"/>
    <property type="match status" value="1"/>
</dbReference>
<dbReference type="SMART" id="SM00490">
    <property type="entry name" value="HELICc"/>
    <property type="match status" value="1"/>
</dbReference>
<dbReference type="InterPro" id="IPR027417">
    <property type="entry name" value="P-loop_NTPase"/>
</dbReference>
<dbReference type="EMBL" id="DXAZ01000066">
    <property type="protein sequence ID" value="HIZ71077.1"/>
    <property type="molecule type" value="Genomic_DNA"/>
</dbReference>